<comment type="caution">
    <text evidence="6">The sequence shown here is derived from an EMBL/GenBank/DDBJ whole genome shotgun (WGS) entry which is preliminary data.</text>
</comment>
<evidence type="ECO:0000256" key="1">
    <source>
        <dbReference type="ARBA" id="ARBA00022723"/>
    </source>
</evidence>
<dbReference type="PROSITE" id="PS50089">
    <property type="entry name" value="ZF_RING_2"/>
    <property type="match status" value="1"/>
</dbReference>
<keyword evidence="7" id="KW-1185">Reference proteome</keyword>
<name>A0A8X7YZ55_POPTO</name>
<dbReference type="GO" id="GO:0061630">
    <property type="term" value="F:ubiquitin protein ligase activity"/>
    <property type="evidence" value="ECO:0007669"/>
    <property type="project" value="TreeGrafter"/>
</dbReference>
<gene>
    <name evidence="6" type="ORF">POTOM_035542</name>
</gene>
<accession>A0A8X7YZ55</accession>
<dbReference type="PROSITE" id="PS00518">
    <property type="entry name" value="ZF_RING_1"/>
    <property type="match status" value="1"/>
</dbReference>
<dbReference type="PANTHER" id="PTHR15315:SF35">
    <property type="entry name" value="F21J9.10"/>
    <property type="match status" value="1"/>
</dbReference>
<dbReference type="SMART" id="SM00184">
    <property type="entry name" value="RING"/>
    <property type="match status" value="1"/>
</dbReference>
<dbReference type="AlphaFoldDB" id="A0A8X7YZ55"/>
<dbReference type="EMBL" id="JAAWWB010000019">
    <property type="protein sequence ID" value="KAG6759075.1"/>
    <property type="molecule type" value="Genomic_DNA"/>
</dbReference>
<dbReference type="InterPro" id="IPR017907">
    <property type="entry name" value="Znf_RING_CS"/>
</dbReference>
<dbReference type="OrthoDB" id="1630758at2759"/>
<evidence type="ECO:0000256" key="3">
    <source>
        <dbReference type="ARBA" id="ARBA00022833"/>
    </source>
</evidence>
<evidence type="ECO:0000313" key="7">
    <source>
        <dbReference type="Proteomes" id="UP000886885"/>
    </source>
</evidence>
<dbReference type="FunFam" id="3.30.40.10:FF:000660">
    <property type="entry name" value="RING/U-box superfamily protein"/>
    <property type="match status" value="1"/>
</dbReference>
<dbReference type="GO" id="GO:0008270">
    <property type="term" value="F:zinc ion binding"/>
    <property type="evidence" value="ECO:0007669"/>
    <property type="project" value="UniProtKB-KW"/>
</dbReference>
<dbReference type="PANTHER" id="PTHR15315">
    <property type="entry name" value="RING FINGER PROTEIN 41, 151"/>
    <property type="match status" value="1"/>
</dbReference>
<evidence type="ECO:0000256" key="2">
    <source>
        <dbReference type="ARBA" id="ARBA00022771"/>
    </source>
</evidence>
<sequence>MLFSLYRNISYWFLGAFSLREMEMMCYQLTNSSYEDSLKVLEADIQHANALAAAIPKDKGGARLRMKLAYNQWAPLFFFLLQRIDCSYFCLLPRYLNFFHVLVYKVYTDGRPSLSKHGRKATVQEFYGVILPSLHRLNSNLEELGDVKGENYGMESLGKKVEGDNRLANIDLEREDECGICLEPCTKMVLPNCCHAMCIKCYHNWNTRSESCPFCRGSLKRVNSEDLWVLTCNSEVVDTKAISKEDLLRFHLYINSLPKDYPDALFLVYYEYLI</sequence>
<organism evidence="6 7">
    <name type="scientific">Populus tomentosa</name>
    <name type="common">Chinese white poplar</name>
    <dbReference type="NCBI Taxonomy" id="118781"/>
    <lineage>
        <taxon>Eukaryota</taxon>
        <taxon>Viridiplantae</taxon>
        <taxon>Streptophyta</taxon>
        <taxon>Embryophyta</taxon>
        <taxon>Tracheophyta</taxon>
        <taxon>Spermatophyta</taxon>
        <taxon>Magnoliopsida</taxon>
        <taxon>eudicotyledons</taxon>
        <taxon>Gunneridae</taxon>
        <taxon>Pentapetalae</taxon>
        <taxon>rosids</taxon>
        <taxon>fabids</taxon>
        <taxon>Malpighiales</taxon>
        <taxon>Salicaceae</taxon>
        <taxon>Saliceae</taxon>
        <taxon>Populus</taxon>
    </lineage>
</organism>
<reference evidence="6" key="1">
    <citation type="journal article" date="2020" name="bioRxiv">
        <title>Hybrid origin of Populus tomentosa Carr. identified through genome sequencing and phylogenomic analysis.</title>
        <authorList>
            <person name="An X."/>
            <person name="Gao K."/>
            <person name="Chen Z."/>
            <person name="Li J."/>
            <person name="Yang X."/>
            <person name="Yang X."/>
            <person name="Zhou J."/>
            <person name="Guo T."/>
            <person name="Zhao T."/>
            <person name="Huang S."/>
            <person name="Miao D."/>
            <person name="Khan W.U."/>
            <person name="Rao P."/>
            <person name="Ye M."/>
            <person name="Lei B."/>
            <person name="Liao W."/>
            <person name="Wang J."/>
            <person name="Ji L."/>
            <person name="Li Y."/>
            <person name="Guo B."/>
            <person name="Mustafa N.S."/>
            <person name="Li S."/>
            <person name="Yun Q."/>
            <person name="Keller S.R."/>
            <person name="Mao J."/>
            <person name="Zhang R."/>
            <person name="Strauss S.H."/>
        </authorList>
    </citation>
    <scope>NUCLEOTIDE SEQUENCE</scope>
    <source>
        <strain evidence="6">GM15</strain>
        <tissue evidence="6">Leaf</tissue>
    </source>
</reference>
<keyword evidence="1" id="KW-0479">Metal-binding</keyword>
<keyword evidence="2 4" id="KW-0863">Zinc-finger</keyword>
<protein>
    <recommendedName>
        <fullName evidence="5">RING-type domain-containing protein</fullName>
    </recommendedName>
</protein>
<evidence type="ECO:0000256" key="4">
    <source>
        <dbReference type="PROSITE-ProRule" id="PRU00175"/>
    </source>
</evidence>
<evidence type="ECO:0000259" key="5">
    <source>
        <dbReference type="PROSITE" id="PS50089"/>
    </source>
</evidence>
<dbReference type="Pfam" id="PF13920">
    <property type="entry name" value="zf-C3HC4_3"/>
    <property type="match status" value="1"/>
</dbReference>
<dbReference type="Proteomes" id="UP000886885">
    <property type="component" value="Chromosome 10A"/>
</dbReference>
<evidence type="ECO:0000313" key="6">
    <source>
        <dbReference type="EMBL" id="KAG6759075.1"/>
    </source>
</evidence>
<proteinExistence type="predicted"/>
<feature type="domain" description="RING-type" evidence="5">
    <location>
        <begin position="178"/>
        <end position="216"/>
    </location>
</feature>
<dbReference type="InterPro" id="IPR001841">
    <property type="entry name" value="Znf_RING"/>
</dbReference>
<dbReference type="GO" id="GO:0016567">
    <property type="term" value="P:protein ubiquitination"/>
    <property type="evidence" value="ECO:0007669"/>
    <property type="project" value="TreeGrafter"/>
</dbReference>
<keyword evidence="3" id="KW-0862">Zinc</keyword>